<accession>A0A176WCT5</accession>
<dbReference type="Proteomes" id="UP000077202">
    <property type="component" value="Unassembled WGS sequence"/>
</dbReference>
<organism evidence="1 2">
    <name type="scientific">Marchantia polymorpha subsp. ruderalis</name>
    <dbReference type="NCBI Taxonomy" id="1480154"/>
    <lineage>
        <taxon>Eukaryota</taxon>
        <taxon>Viridiplantae</taxon>
        <taxon>Streptophyta</taxon>
        <taxon>Embryophyta</taxon>
        <taxon>Marchantiophyta</taxon>
        <taxon>Marchantiopsida</taxon>
        <taxon>Marchantiidae</taxon>
        <taxon>Marchantiales</taxon>
        <taxon>Marchantiaceae</taxon>
        <taxon>Marchantia</taxon>
    </lineage>
</organism>
<name>A0A176WCT5_MARPO</name>
<gene>
    <name evidence="1" type="ORF">AXG93_2018s1570</name>
</gene>
<proteinExistence type="predicted"/>
<evidence type="ECO:0000313" key="1">
    <source>
        <dbReference type="EMBL" id="OAE30990.1"/>
    </source>
</evidence>
<dbReference type="AlphaFoldDB" id="A0A176WCT5"/>
<comment type="caution">
    <text evidence="1">The sequence shown here is derived from an EMBL/GenBank/DDBJ whole genome shotgun (WGS) entry which is preliminary data.</text>
</comment>
<sequence length="247" mass="27808">MTSQECLFIIHFGNERRDLLDEECKQAWSAAAKCVPSGVVRILTDSSAELVKSLCYGDVRSLHPQHRKLVPVYICVPKYIGLRKMSMDDGSVDSDPANQAEVHARVLSVLGRRSQRASLATAKFYNHDRAASTRNLRDLLSTKLRPTAKETPDGLKIKKLDFYISQEEEPRLKIVKRDSDLEPEPMEDDYLVRLSLNFENLPVSDIPVGMSATAKLFRWEEGKNGFRKLGKDDISLGPANYCLPADL</sequence>
<protein>
    <submittedName>
        <fullName evidence="1">Uncharacterized protein</fullName>
    </submittedName>
</protein>
<evidence type="ECO:0000313" key="2">
    <source>
        <dbReference type="Proteomes" id="UP000077202"/>
    </source>
</evidence>
<dbReference type="EMBL" id="LVLJ01001211">
    <property type="protein sequence ID" value="OAE30990.1"/>
    <property type="molecule type" value="Genomic_DNA"/>
</dbReference>
<reference evidence="1" key="1">
    <citation type="submission" date="2016-03" db="EMBL/GenBank/DDBJ databases">
        <title>Mechanisms controlling the formation of the plant cell surface in tip-growing cells are functionally conserved among land plants.</title>
        <authorList>
            <person name="Honkanen S."/>
            <person name="Jones V.A."/>
            <person name="Morieri G."/>
            <person name="Champion C."/>
            <person name="Hetherington A.J."/>
            <person name="Kelly S."/>
            <person name="Saint-Marcoux D."/>
            <person name="Proust H."/>
            <person name="Prescott H."/>
            <person name="Dolan L."/>
        </authorList>
    </citation>
    <scope>NUCLEOTIDE SEQUENCE [LARGE SCALE GENOMIC DNA]</scope>
    <source>
        <tissue evidence="1">Whole gametophyte</tissue>
    </source>
</reference>
<keyword evidence="2" id="KW-1185">Reference proteome</keyword>